<feature type="region of interest" description="Disordered" evidence="10">
    <location>
        <begin position="369"/>
        <end position="396"/>
    </location>
</feature>
<feature type="region of interest" description="Disordered" evidence="10">
    <location>
        <begin position="535"/>
        <end position="554"/>
    </location>
</feature>
<evidence type="ECO:0000256" key="1">
    <source>
        <dbReference type="ARBA" id="ARBA00004123"/>
    </source>
</evidence>
<name>A0A4S8JYH8_MUSBA</name>
<evidence type="ECO:0000313" key="12">
    <source>
        <dbReference type="EMBL" id="THU67410.1"/>
    </source>
</evidence>
<dbReference type="EMBL" id="PYDT01000003">
    <property type="protein sequence ID" value="THU67410.1"/>
    <property type="molecule type" value="Genomic_DNA"/>
</dbReference>
<accession>A0A4S8JYH8</accession>
<feature type="compositionally biased region" description="Polar residues" evidence="10">
    <location>
        <begin position="385"/>
        <end position="396"/>
    </location>
</feature>
<keyword evidence="13" id="KW-1185">Reference proteome</keyword>
<dbReference type="SUPFAM" id="SSF48403">
    <property type="entry name" value="Ankyrin repeat"/>
    <property type="match status" value="1"/>
</dbReference>
<keyword evidence="4" id="KW-0862">Zinc</keyword>
<feature type="compositionally biased region" description="Low complexity" evidence="10">
    <location>
        <begin position="369"/>
        <end position="378"/>
    </location>
</feature>
<keyword evidence="8" id="KW-0539">Nucleus</keyword>
<dbReference type="Gene3D" id="1.25.40.20">
    <property type="entry name" value="Ankyrin repeat-containing domain"/>
    <property type="match status" value="1"/>
</dbReference>
<evidence type="ECO:0000256" key="9">
    <source>
        <dbReference type="PROSITE-ProRule" id="PRU00470"/>
    </source>
</evidence>
<feature type="region of interest" description="Disordered" evidence="10">
    <location>
        <begin position="433"/>
        <end position="473"/>
    </location>
</feature>
<keyword evidence="5" id="KW-0805">Transcription regulation</keyword>
<comment type="subcellular location">
    <subcellularLocation>
        <location evidence="1">Nucleus</location>
    </subcellularLocation>
</comment>
<evidence type="ECO:0000313" key="13">
    <source>
        <dbReference type="Proteomes" id="UP000317650"/>
    </source>
</evidence>
<evidence type="ECO:0000256" key="8">
    <source>
        <dbReference type="ARBA" id="ARBA00023242"/>
    </source>
</evidence>
<dbReference type="AlphaFoldDB" id="A0A4S8JYH8"/>
<dbReference type="FunFam" id="4.10.1100.10:FF:000001">
    <property type="entry name" value="Squamosa promoter-binding-like protein 14"/>
    <property type="match status" value="1"/>
</dbReference>
<feature type="compositionally biased region" description="Low complexity" evidence="10">
    <location>
        <begin position="539"/>
        <end position="551"/>
    </location>
</feature>
<gene>
    <name evidence="12" type="ORF">C4D60_Mb05t24340</name>
</gene>
<evidence type="ECO:0000256" key="10">
    <source>
        <dbReference type="SAM" id="MobiDB-lite"/>
    </source>
</evidence>
<dbReference type="PROSITE" id="PS51141">
    <property type="entry name" value="ZF_SBP"/>
    <property type="match status" value="1"/>
</dbReference>
<evidence type="ECO:0000256" key="6">
    <source>
        <dbReference type="ARBA" id="ARBA00023125"/>
    </source>
</evidence>
<dbReference type="Pfam" id="PF03110">
    <property type="entry name" value="SBP"/>
    <property type="match status" value="1"/>
</dbReference>
<dbReference type="PANTHER" id="PTHR31251:SF223">
    <property type="entry name" value="SBP-TYPE DOMAIN-CONTAINING PROTEIN"/>
    <property type="match status" value="1"/>
</dbReference>
<dbReference type="Proteomes" id="UP000317650">
    <property type="component" value="Chromosome 5"/>
</dbReference>
<evidence type="ECO:0000256" key="4">
    <source>
        <dbReference type="ARBA" id="ARBA00022833"/>
    </source>
</evidence>
<dbReference type="GO" id="GO:0005634">
    <property type="term" value="C:nucleus"/>
    <property type="evidence" value="ECO:0007669"/>
    <property type="project" value="UniProtKB-SubCell"/>
</dbReference>
<keyword evidence="3 9" id="KW-0863">Zinc-finger</keyword>
<feature type="domain" description="SBP-type" evidence="11">
    <location>
        <begin position="163"/>
        <end position="240"/>
    </location>
</feature>
<evidence type="ECO:0000256" key="5">
    <source>
        <dbReference type="ARBA" id="ARBA00023015"/>
    </source>
</evidence>
<sequence>MEGEVGAQVAPPIFFHHRQALPGPFHETPLVLKKRDFPWKNNPSFQHNHQQDSRQRLMGASLPDPSGNWNPKMWDWDSERFVAKPSAAASEILSLGSQPASAAAAVADKGDGGPKDSVLGRNLEEDDQNLALNLGGRAYSADEPMTRPSKRVRSGSPGSGCNYPMCQVDDCRADLSSAKDYHRRHKVCEMHSKTAKALVGKQMQRFCQQCSRFHPLSEFDEGKRSCRRRLAGHNRRRRKTQPEDVSSRLLLPRNQQNMTNGSLDIVNLFAMLAHLQGNNQVKPSSIHPLPDKDCLVELISKLSASNNANPSARSSVPEGFDLNVSQVPAQASFGQSPKANGDENAPSKMNLLAVLSAALAASTPDAVASLSQGSSESSGNDKNKLQNVEPSSHSNSTNVCSYVGLLSNNCISQSRVHVPQQTVEQARQNLPLQLFGPADNDSPPELGSATKYLSSESSNPMEERSPSSSPPVTKKLFPLHSTMDVVKYSQASECQEDKATVDLSPSHGGIAPLVLFKESETRVVNGTVQNLPYRVGYKSSGSDHSPSSSNSDTQDRTGRIIFKLFGKDPGSFPETLRAQVLNWLSNSPSEMESYIRPGCVVLSIYLSMPSIAWSALEDNLLQRVTTLVQDSETEFWRSGRFLIRTNRQLVSHKDGKIRLSKTWRAWSAPELMCVSPVAVVGGQETSLALKGCNLTVPGTKIHCTYMGKYMSKEVLCSAYPGTIYDDSCVERFDFHGGSPNVYGRFFIEVENGFKGNSFPVIIADDSICQELRALESDFEEDVQTPDVIPEEEVHNSVRPRSREDALHFLNELGWLFQRTQASCSPLFAYFSSTRLKYLLTFSVEQDWCALIKMLLDILVERSLRNDTIKQESLKMLSEVELLNRAVKRKCRKMVDLLLHYCVSYGQDVTKVYLFTPNMPGPGGITPLHMAASMQDSEDMVDALTNDPQEIGLKCWNSLLDDNDQSPFMYAMLRNNFSYNRLVERKLADRANGQVTILVEGGEISIDGSWVGGSNRHGAQNSQPRSCARCALVGTARLRRNAQSKGLLQRPYVHSLLAIAAVCVCVCVLFRGAPQIGSIEPFKWENLEFGPR</sequence>
<keyword evidence="6" id="KW-0238">DNA-binding</keyword>
<evidence type="ECO:0000259" key="11">
    <source>
        <dbReference type="PROSITE" id="PS51141"/>
    </source>
</evidence>
<keyword evidence="7" id="KW-0804">Transcription</keyword>
<evidence type="ECO:0000256" key="2">
    <source>
        <dbReference type="ARBA" id="ARBA00022723"/>
    </source>
</evidence>
<dbReference type="InterPro" id="IPR044817">
    <property type="entry name" value="SBP-like"/>
</dbReference>
<reference evidence="12 13" key="1">
    <citation type="journal article" date="2019" name="Nat. Plants">
        <title>Genome sequencing of Musa balbisiana reveals subgenome evolution and function divergence in polyploid bananas.</title>
        <authorList>
            <person name="Yao X."/>
        </authorList>
    </citation>
    <scope>NUCLEOTIDE SEQUENCE [LARGE SCALE GENOMIC DNA]</scope>
    <source>
        <strain evidence="13">cv. DH-PKW</strain>
        <tissue evidence="12">Leaves</tissue>
    </source>
</reference>
<dbReference type="GO" id="GO:0008270">
    <property type="term" value="F:zinc ion binding"/>
    <property type="evidence" value="ECO:0007669"/>
    <property type="project" value="UniProtKB-KW"/>
</dbReference>
<dbReference type="InterPro" id="IPR036770">
    <property type="entry name" value="Ankyrin_rpt-contain_sf"/>
</dbReference>
<keyword evidence="2" id="KW-0479">Metal-binding</keyword>
<dbReference type="Gene3D" id="4.10.1100.10">
    <property type="entry name" value="Transcription factor, SBP-box domain"/>
    <property type="match status" value="1"/>
</dbReference>
<evidence type="ECO:0000256" key="7">
    <source>
        <dbReference type="ARBA" id="ARBA00023163"/>
    </source>
</evidence>
<evidence type="ECO:0000256" key="3">
    <source>
        <dbReference type="ARBA" id="ARBA00022771"/>
    </source>
</evidence>
<dbReference type="Pfam" id="PF26102">
    <property type="entry name" value="Ig_SPL7"/>
    <property type="match status" value="1"/>
</dbReference>
<dbReference type="SUPFAM" id="SSF103612">
    <property type="entry name" value="SBT domain"/>
    <property type="match status" value="1"/>
</dbReference>
<feature type="region of interest" description="Disordered" evidence="10">
    <location>
        <begin position="139"/>
        <end position="158"/>
    </location>
</feature>
<dbReference type="GO" id="GO:0003677">
    <property type="term" value="F:DNA binding"/>
    <property type="evidence" value="ECO:0007669"/>
    <property type="project" value="UniProtKB-KW"/>
</dbReference>
<comment type="caution">
    <text evidence="12">The sequence shown here is derived from an EMBL/GenBank/DDBJ whole genome shotgun (WGS) entry which is preliminary data.</text>
</comment>
<dbReference type="InterPro" id="IPR004333">
    <property type="entry name" value="SBP_dom"/>
</dbReference>
<protein>
    <recommendedName>
        <fullName evidence="11">SBP-type domain-containing protein</fullName>
    </recommendedName>
</protein>
<dbReference type="PANTHER" id="PTHR31251">
    <property type="entry name" value="SQUAMOSA PROMOTER-BINDING-LIKE PROTEIN 4"/>
    <property type="match status" value="1"/>
</dbReference>
<feature type="compositionally biased region" description="Low complexity" evidence="10">
    <location>
        <begin position="454"/>
        <end position="471"/>
    </location>
</feature>
<organism evidence="12 13">
    <name type="scientific">Musa balbisiana</name>
    <name type="common">Banana</name>
    <dbReference type="NCBI Taxonomy" id="52838"/>
    <lineage>
        <taxon>Eukaryota</taxon>
        <taxon>Viridiplantae</taxon>
        <taxon>Streptophyta</taxon>
        <taxon>Embryophyta</taxon>
        <taxon>Tracheophyta</taxon>
        <taxon>Spermatophyta</taxon>
        <taxon>Magnoliopsida</taxon>
        <taxon>Liliopsida</taxon>
        <taxon>Zingiberales</taxon>
        <taxon>Musaceae</taxon>
        <taxon>Musa</taxon>
    </lineage>
</organism>
<dbReference type="STRING" id="52838.A0A4S8JYH8"/>
<dbReference type="InterPro" id="IPR036893">
    <property type="entry name" value="SBP_sf"/>
</dbReference>
<proteinExistence type="predicted"/>